<dbReference type="PANTHER" id="PTHR46791:SF4">
    <property type="match status" value="1"/>
</dbReference>
<gene>
    <name evidence="2" type="ORF">DNTS_029487</name>
</gene>
<dbReference type="AlphaFoldDB" id="A0A553MLP0"/>
<reference evidence="2 3" key="1">
    <citation type="journal article" date="2019" name="Sci. Data">
        <title>Hybrid genome assembly and annotation of Danionella translucida.</title>
        <authorList>
            <person name="Kadobianskyi M."/>
            <person name="Schulze L."/>
            <person name="Schuelke M."/>
            <person name="Judkewitz B."/>
        </authorList>
    </citation>
    <scope>NUCLEOTIDE SEQUENCE [LARGE SCALE GENOMIC DNA]</scope>
    <source>
        <strain evidence="2 3">Bolton</strain>
    </source>
</reference>
<dbReference type="PANTHER" id="PTHR46791">
    <property type="entry name" value="EXPRESSED PROTEIN"/>
    <property type="match status" value="1"/>
</dbReference>
<organism evidence="2 3">
    <name type="scientific">Danionella cerebrum</name>
    <dbReference type="NCBI Taxonomy" id="2873325"/>
    <lineage>
        <taxon>Eukaryota</taxon>
        <taxon>Metazoa</taxon>
        <taxon>Chordata</taxon>
        <taxon>Craniata</taxon>
        <taxon>Vertebrata</taxon>
        <taxon>Euteleostomi</taxon>
        <taxon>Actinopterygii</taxon>
        <taxon>Neopterygii</taxon>
        <taxon>Teleostei</taxon>
        <taxon>Ostariophysi</taxon>
        <taxon>Cypriniformes</taxon>
        <taxon>Danionidae</taxon>
        <taxon>Danioninae</taxon>
        <taxon>Danionella</taxon>
    </lineage>
</organism>
<dbReference type="EMBL" id="SRMA01027371">
    <property type="protein sequence ID" value="TRY54094.1"/>
    <property type="molecule type" value="Genomic_DNA"/>
</dbReference>
<dbReference type="OrthoDB" id="2686689at2759"/>
<dbReference type="STRING" id="623744.A0A553MLP0"/>
<proteinExistence type="predicted"/>
<accession>A0A553MLP0</accession>
<evidence type="ECO:0000259" key="1">
    <source>
        <dbReference type="Pfam" id="PF24764"/>
    </source>
</evidence>
<evidence type="ECO:0000313" key="3">
    <source>
        <dbReference type="Proteomes" id="UP000316079"/>
    </source>
</evidence>
<dbReference type="Pfam" id="PF24764">
    <property type="entry name" value="rva_4"/>
    <property type="match status" value="1"/>
</dbReference>
<dbReference type="InterPro" id="IPR058913">
    <property type="entry name" value="Integrase_dom_put"/>
</dbReference>
<protein>
    <recommendedName>
        <fullName evidence="1">Integrase core domain-containing protein</fullName>
    </recommendedName>
</protein>
<evidence type="ECO:0000313" key="2">
    <source>
        <dbReference type="EMBL" id="TRY54094.1"/>
    </source>
</evidence>
<keyword evidence="3" id="KW-1185">Reference proteome</keyword>
<name>A0A553MLP0_9TELE</name>
<comment type="caution">
    <text evidence="2">The sequence shown here is derived from an EMBL/GenBank/DDBJ whole genome shotgun (WGS) entry which is preliminary data.</text>
</comment>
<dbReference type="Proteomes" id="UP000316079">
    <property type="component" value="Unassembled WGS sequence"/>
</dbReference>
<sequence>MKQIVLSEEGALTISVLYTLFSFLEREGIVDIENEMHIWALHFVYLPRINRDLNAFTQQWNNHGLKTERQQTPMQIFVRGCLERQGNQSNSGHF</sequence>
<feature type="domain" description="Integrase core" evidence="1">
    <location>
        <begin position="14"/>
        <end position="89"/>
    </location>
</feature>